<evidence type="ECO:0000259" key="1">
    <source>
        <dbReference type="Pfam" id="PF00149"/>
    </source>
</evidence>
<dbReference type="Gene3D" id="3.60.21.10">
    <property type="match status" value="2"/>
</dbReference>
<dbReference type="PANTHER" id="PTHR37844">
    <property type="entry name" value="SER/THR PROTEIN PHOSPHATASE SUPERFAMILY (AFU_ORTHOLOGUE AFUA_1G14840)"/>
    <property type="match status" value="1"/>
</dbReference>
<dbReference type="Proteomes" id="UP000481417">
    <property type="component" value="Unassembled WGS sequence"/>
</dbReference>
<name>A0A6L6HS31_9RHOB</name>
<organism evidence="2 3">
    <name type="scientific">Paracoccus lichenicola</name>
    <dbReference type="NCBI Taxonomy" id="2665644"/>
    <lineage>
        <taxon>Bacteria</taxon>
        <taxon>Pseudomonadati</taxon>
        <taxon>Pseudomonadota</taxon>
        <taxon>Alphaproteobacteria</taxon>
        <taxon>Rhodobacterales</taxon>
        <taxon>Paracoccaceae</taxon>
        <taxon>Paracoccus</taxon>
    </lineage>
</organism>
<dbReference type="GO" id="GO:0016787">
    <property type="term" value="F:hydrolase activity"/>
    <property type="evidence" value="ECO:0007669"/>
    <property type="project" value="InterPro"/>
</dbReference>
<dbReference type="Pfam" id="PF00149">
    <property type="entry name" value="Metallophos"/>
    <property type="match status" value="1"/>
</dbReference>
<dbReference type="InterPro" id="IPR004843">
    <property type="entry name" value="Calcineurin-like_PHP"/>
</dbReference>
<keyword evidence="3" id="KW-1185">Reference proteome</keyword>
<evidence type="ECO:0000313" key="2">
    <source>
        <dbReference type="EMBL" id="MTE01937.1"/>
    </source>
</evidence>
<gene>
    <name evidence="2" type="ORF">GIY56_16730</name>
</gene>
<dbReference type="EMBL" id="WMBT01000020">
    <property type="protein sequence ID" value="MTE01937.1"/>
    <property type="molecule type" value="Genomic_DNA"/>
</dbReference>
<dbReference type="InterPro" id="IPR029052">
    <property type="entry name" value="Metallo-depent_PP-like"/>
</dbReference>
<dbReference type="RefSeq" id="WP_328288582.1">
    <property type="nucleotide sequence ID" value="NZ_WMBT01000020.1"/>
</dbReference>
<dbReference type="SUPFAM" id="SSF56300">
    <property type="entry name" value="Metallo-dependent phosphatases"/>
    <property type="match status" value="1"/>
</dbReference>
<dbReference type="PANTHER" id="PTHR37844:SF2">
    <property type="entry name" value="SER_THR PROTEIN PHOSPHATASE SUPERFAMILY (AFU_ORTHOLOGUE AFUA_1G14840)"/>
    <property type="match status" value="1"/>
</dbReference>
<comment type="caution">
    <text evidence="2">The sequence shown here is derived from an EMBL/GenBank/DDBJ whole genome shotgun (WGS) entry which is preliminary data.</text>
</comment>
<accession>A0A6L6HS31</accession>
<sequence>MTTILITADLHLDAWFREGRDPLANIAPVLSGLDALIIAGDLANNPVYYWPRALARIGRLIDPARVHVFPGNHDYWTHHLAGDDVLARIAADAGARYVQKRAIDIGRFRFLCCTLWSDLNLTSDYNAAMYRAWMTMPDYARIRRTANPVDGKIRPEDTVAVHRDHLAWLTRAMAEPWDGQRIVVTHHAPSRAVAGSINGLSPAFASDLDAWIKANRPDAWYFGHTHRRLSAKVQGVPVINVSLGYPDEVIDGMEAEGLLRGLFPSAHN</sequence>
<evidence type="ECO:0000313" key="3">
    <source>
        <dbReference type="Proteomes" id="UP000481417"/>
    </source>
</evidence>
<proteinExistence type="predicted"/>
<protein>
    <submittedName>
        <fullName evidence="2">Metallophosphoesterase</fullName>
    </submittedName>
</protein>
<reference evidence="2 3" key="1">
    <citation type="submission" date="2019-11" db="EMBL/GenBank/DDBJ databases">
        <authorList>
            <person name="Lang L."/>
        </authorList>
    </citation>
    <scope>NUCLEOTIDE SEQUENCE [LARGE SCALE GENOMIC DNA]</scope>
    <source>
        <strain evidence="2 3">YIM 132242</strain>
    </source>
</reference>
<dbReference type="AlphaFoldDB" id="A0A6L6HS31"/>
<feature type="domain" description="Calcineurin-like phosphoesterase" evidence="1">
    <location>
        <begin position="3"/>
        <end position="227"/>
    </location>
</feature>